<dbReference type="EMBL" id="BJYY01000013">
    <property type="protein sequence ID" value="GEO33992.1"/>
    <property type="molecule type" value="Genomic_DNA"/>
</dbReference>
<keyword evidence="2" id="KW-0378">Hydrolase</keyword>
<accession>A0A512DBY6</accession>
<dbReference type="Proteomes" id="UP000321181">
    <property type="component" value="Unassembled WGS sequence"/>
</dbReference>
<dbReference type="InterPro" id="IPR050471">
    <property type="entry name" value="AB_hydrolase"/>
</dbReference>
<comment type="caution">
    <text evidence="2">The sequence shown here is derived from an EMBL/GenBank/DDBJ whole genome shotgun (WGS) entry which is preliminary data.</text>
</comment>
<dbReference type="SUPFAM" id="SSF53474">
    <property type="entry name" value="alpha/beta-Hydrolases"/>
    <property type="match status" value="1"/>
</dbReference>
<proteinExistence type="predicted"/>
<evidence type="ECO:0000313" key="2">
    <source>
        <dbReference type="EMBL" id="GEO33992.1"/>
    </source>
</evidence>
<dbReference type="PANTHER" id="PTHR43433">
    <property type="entry name" value="HYDROLASE, ALPHA/BETA FOLD FAMILY PROTEIN"/>
    <property type="match status" value="1"/>
</dbReference>
<dbReference type="InterPro" id="IPR029058">
    <property type="entry name" value="AB_hydrolase_fold"/>
</dbReference>
<gene>
    <name evidence="2" type="primary">ycgS</name>
    <name evidence="2" type="ORF">CAE01nite_17170</name>
</gene>
<feature type="domain" description="AB hydrolase-1" evidence="1">
    <location>
        <begin position="41"/>
        <end position="277"/>
    </location>
</feature>
<organism evidence="2 3">
    <name type="scientific">Cellulomonas aerilata</name>
    <dbReference type="NCBI Taxonomy" id="515326"/>
    <lineage>
        <taxon>Bacteria</taxon>
        <taxon>Bacillati</taxon>
        <taxon>Actinomycetota</taxon>
        <taxon>Actinomycetes</taxon>
        <taxon>Micrococcales</taxon>
        <taxon>Cellulomonadaceae</taxon>
        <taxon>Cellulomonas</taxon>
    </lineage>
</organism>
<evidence type="ECO:0000313" key="3">
    <source>
        <dbReference type="Proteomes" id="UP000321181"/>
    </source>
</evidence>
<dbReference type="AlphaFoldDB" id="A0A512DBY6"/>
<name>A0A512DBY6_9CELL</name>
<dbReference type="PANTHER" id="PTHR43433:SF1">
    <property type="entry name" value="BLL5160 PROTEIN"/>
    <property type="match status" value="1"/>
</dbReference>
<protein>
    <submittedName>
        <fullName evidence="2">Putative hydrolase YcgS</fullName>
    </submittedName>
</protein>
<evidence type="ECO:0000259" key="1">
    <source>
        <dbReference type="Pfam" id="PF00561"/>
    </source>
</evidence>
<sequence length="299" mass="31871">MLVDVDDPARVVQVRGSAVEYRLSGTESEAGRPGDVRAAGVVVMLHGGHLSAQVPLGEARLRATGHTLLVPSRPGYGRTAIHAGPGPQGFADTVAALCGRLGIERVRAVMGVSAGGPAAVALTERHPDLVGSLLLVSARSVLPFPTGATRVAAQLAFGPHVEARVWATVRMLLRRSPELGLRAMLASLSTLPTRQVLADLSPDERRRLVRLFSVMRSGHGFAIDVRHGLDTDLGRAVGRPTLIVASRHDGQVGWQHAEDWHQRIGGSRLWQSPSLSHLVWYGSGAVATDRQIVDFIAAR</sequence>
<keyword evidence="3" id="KW-1185">Reference proteome</keyword>
<dbReference type="Pfam" id="PF00561">
    <property type="entry name" value="Abhydrolase_1"/>
    <property type="match status" value="1"/>
</dbReference>
<reference evidence="2 3" key="1">
    <citation type="submission" date="2019-07" db="EMBL/GenBank/DDBJ databases">
        <title>Whole genome shotgun sequence of Cellulomonas aerilata NBRC 106308.</title>
        <authorList>
            <person name="Hosoyama A."/>
            <person name="Uohara A."/>
            <person name="Ohji S."/>
            <person name="Ichikawa N."/>
        </authorList>
    </citation>
    <scope>NUCLEOTIDE SEQUENCE [LARGE SCALE GENOMIC DNA]</scope>
    <source>
        <strain evidence="2 3">NBRC 106308</strain>
    </source>
</reference>
<dbReference type="GO" id="GO:0016787">
    <property type="term" value="F:hydrolase activity"/>
    <property type="evidence" value="ECO:0007669"/>
    <property type="project" value="UniProtKB-KW"/>
</dbReference>
<dbReference type="Gene3D" id="3.40.50.1820">
    <property type="entry name" value="alpha/beta hydrolase"/>
    <property type="match status" value="1"/>
</dbReference>
<dbReference type="InterPro" id="IPR000073">
    <property type="entry name" value="AB_hydrolase_1"/>
</dbReference>